<feature type="region of interest" description="Disordered" evidence="1">
    <location>
        <begin position="1"/>
        <end position="37"/>
    </location>
</feature>
<protein>
    <submittedName>
        <fullName evidence="2">Macaca fascicularis brain cDNA, clone: QflA-16470</fullName>
    </submittedName>
</protein>
<dbReference type="EMBL" id="AB172050">
    <property type="protein sequence ID" value="BAE89112.1"/>
    <property type="molecule type" value="mRNA"/>
</dbReference>
<feature type="compositionally biased region" description="Polar residues" evidence="1">
    <location>
        <begin position="1"/>
        <end position="15"/>
    </location>
</feature>
<proteinExistence type="evidence at transcript level"/>
<feature type="compositionally biased region" description="Basic and acidic residues" evidence="1">
    <location>
        <begin position="18"/>
        <end position="37"/>
    </location>
</feature>
<sequence length="50" mass="5896">MCPSLPRSTEVNNPLRNEIQELTRPRSHLEGEDRSLERPRKEVRIAKWAV</sequence>
<evidence type="ECO:0000313" key="2">
    <source>
        <dbReference type="EMBL" id="BAE89112.1"/>
    </source>
</evidence>
<name>I7GMB9_MACFA</name>
<accession>I7GMB9</accession>
<organism evidence="2">
    <name type="scientific">Macaca fascicularis</name>
    <name type="common">Crab-eating macaque</name>
    <name type="synonym">Cynomolgus monkey</name>
    <dbReference type="NCBI Taxonomy" id="9541"/>
    <lineage>
        <taxon>Eukaryota</taxon>
        <taxon>Metazoa</taxon>
        <taxon>Chordata</taxon>
        <taxon>Craniata</taxon>
        <taxon>Vertebrata</taxon>
        <taxon>Euteleostomi</taxon>
        <taxon>Mammalia</taxon>
        <taxon>Eutheria</taxon>
        <taxon>Euarchontoglires</taxon>
        <taxon>Primates</taxon>
        <taxon>Haplorrhini</taxon>
        <taxon>Catarrhini</taxon>
        <taxon>Cercopithecidae</taxon>
        <taxon>Cercopithecinae</taxon>
        <taxon>Macaca</taxon>
    </lineage>
</organism>
<reference evidence="2" key="1">
    <citation type="journal article" date="2007" name="PLoS Biol.">
        <title>Rate of evolution in brain-expressed genes in humans and other primates.</title>
        <authorList>
            <person name="Wang H.-Y."/>
            <person name="Chien H.-C."/>
            <person name="Osada N."/>
            <person name="Hashimoto K."/>
            <person name="Sugano S."/>
            <person name="Gojobori T."/>
            <person name="Chou C.-K."/>
            <person name="Tsai S.-F."/>
            <person name="Wu C.-I."/>
            <person name="Shen C.-K.J."/>
        </authorList>
    </citation>
    <scope>NUCLEOTIDE SEQUENCE</scope>
</reference>
<dbReference type="AlphaFoldDB" id="I7GMB9"/>
<evidence type="ECO:0000256" key="1">
    <source>
        <dbReference type="SAM" id="MobiDB-lite"/>
    </source>
</evidence>